<dbReference type="SMART" id="SM00304">
    <property type="entry name" value="HAMP"/>
    <property type="match status" value="1"/>
</dbReference>
<dbReference type="InterPro" id="IPR051310">
    <property type="entry name" value="MCP_chemotaxis"/>
</dbReference>
<evidence type="ECO:0000256" key="5">
    <source>
        <dbReference type="ARBA" id="ARBA00022519"/>
    </source>
</evidence>
<dbReference type="EMBL" id="CAJQYY010000031">
    <property type="protein sequence ID" value="CAG4918443.1"/>
    <property type="molecule type" value="Genomic_DNA"/>
</dbReference>
<dbReference type="SMART" id="SM00283">
    <property type="entry name" value="MA"/>
    <property type="match status" value="1"/>
</dbReference>
<reference evidence="15 16" key="1">
    <citation type="submission" date="2021-04" db="EMBL/GenBank/DDBJ databases">
        <authorList>
            <person name="Vanwijnsberghe S."/>
        </authorList>
    </citation>
    <scope>NUCLEOTIDE SEQUENCE [LARGE SCALE GENOMIC DNA]</scope>
    <source>
        <strain evidence="15 16">LMG 32171</strain>
    </source>
</reference>
<evidence type="ECO:0000256" key="7">
    <source>
        <dbReference type="ARBA" id="ARBA00022989"/>
    </source>
</evidence>
<dbReference type="Gene3D" id="1.10.287.950">
    <property type="entry name" value="Methyl-accepting chemotaxis protein"/>
    <property type="match status" value="1"/>
</dbReference>
<evidence type="ECO:0000313" key="15">
    <source>
        <dbReference type="EMBL" id="CAG4918443.1"/>
    </source>
</evidence>
<keyword evidence="4" id="KW-0145">Chemotaxis</keyword>
<gene>
    <name evidence="15" type="primary">trg_2</name>
    <name evidence="15" type="ORF">R54767_04507</name>
</gene>
<dbReference type="Proteomes" id="UP000789752">
    <property type="component" value="Unassembled WGS sequence"/>
</dbReference>
<accession>A0ABN7QSV8</accession>
<evidence type="ECO:0000256" key="9">
    <source>
        <dbReference type="ARBA" id="ARBA00023224"/>
    </source>
</evidence>
<protein>
    <submittedName>
        <fullName evidence="15">Methyl-accepting chemotaxis protein III</fullName>
    </submittedName>
</protein>
<dbReference type="PANTHER" id="PTHR43531:SF14">
    <property type="entry name" value="METHYL-ACCEPTING CHEMOTAXIS PROTEIN I-RELATED"/>
    <property type="match status" value="1"/>
</dbReference>
<keyword evidence="3" id="KW-0488">Methylation</keyword>
<evidence type="ECO:0000259" key="14">
    <source>
        <dbReference type="PROSITE" id="PS50885"/>
    </source>
</evidence>
<comment type="caution">
    <text evidence="15">The sequence shown here is derived from an EMBL/GenBank/DDBJ whole genome shotgun (WGS) entry which is preliminary data.</text>
</comment>
<dbReference type="PROSITE" id="PS50885">
    <property type="entry name" value="HAMP"/>
    <property type="match status" value="1"/>
</dbReference>
<keyword evidence="9 11" id="KW-0807">Transducer</keyword>
<dbReference type="RefSeq" id="WP_228982455.1">
    <property type="nucleotide sequence ID" value="NZ_CAJQYY010000031.1"/>
</dbReference>
<sequence length="539" mass="57394">MTQTLIADAVSPRDDVVPMRAAGRGRSLSLQARIALTVGVLAVLMLAIGAIGLAGGYRANRATRDTYENKLTAAIHIGDAELLIARTRLVLGGAMVQLDDVRAQNQIQHASEFFRQSDDAWRRFVDEPHEAGEETFIDAASGRRNAMRQAMSAFIDALKAHDRATAERIGTSQLSPLFNDMSAANEQLKRTLYANAKRSYEDAQRYFRAFFVASVAMIVSGVLAAVWSWVSLRRAIMTPLKDALAHFDAIATGDLSRHIASHRGDEMGMLLQGLRAMQAQLAQTVDAVRGSCQSIGVATHEIAAGTLDLSSRTEEQAASLEETAASMSELTATVRQNVEHAQQARTLAGEASLAAQNGNEVIDRMRGTMTRVDTGSRRIADITGIIEGIAFKTNILALNAAVEAARAGAQGRGFAVVAAEVRELAQHASTAAKEIGQLIADSVSAAADGTALVVDAGHAMHDVLQASERFAAIMNGIVDAADEQRTGFEQVDAALGLMDSVTQQNAALVEQASAAAQALDQHSRELGRQVAVFRLEAAG</sequence>
<keyword evidence="5" id="KW-0997">Cell inner membrane</keyword>
<organism evidence="15 16">
    <name type="scientific">Paraburkholderia gardini</name>
    <dbReference type="NCBI Taxonomy" id="2823469"/>
    <lineage>
        <taxon>Bacteria</taxon>
        <taxon>Pseudomonadati</taxon>
        <taxon>Pseudomonadota</taxon>
        <taxon>Betaproteobacteria</taxon>
        <taxon>Burkholderiales</taxon>
        <taxon>Burkholderiaceae</taxon>
        <taxon>Paraburkholderia</taxon>
    </lineage>
</organism>
<dbReference type="SUPFAM" id="SSF47170">
    <property type="entry name" value="Aspartate receptor, ligand-binding domain"/>
    <property type="match status" value="1"/>
</dbReference>
<keyword evidence="16" id="KW-1185">Reference proteome</keyword>
<evidence type="ECO:0000256" key="8">
    <source>
        <dbReference type="ARBA" id="ARBA00023136"/>
    </source>
</evidence>
<keyword evidence="2" id="KW-1003">Cell membrane</keyword>
<dbReference type="InterPro" id="IPR004089">
    <property type="entry name" value="MCPsignal_dom"/>
</dbReference>
<evidence type="ECO:0000256" key="1">
    <source>
        <dbReference type="ARBA" id="ARBA00004429"/>
    </source>
</evidence>
<dbReference type="PANTHER" id="PTHR43531">
    <property type="entry name" value="PROTEIN ICFG"/>
    <property type="match status" value="1"/>
</dbReference>
<evidence type="ECO:0000259" key="13">
    <source>
        <dbReference type="PROSITE" id="PS50111"/>
    </source>
</evidence>
<keyword evidence="7 12" id="KW-1133">Transmembrane helix</keyword>
<keyword evidence="6 12" id="KW-0812">Transmembrane</keyword>
<dbReference type="Pfam" id="PF00672">
    <property type="entry name" value="HAMP"/>
    <property type="match status" value="1"/>
</dbReference>
<evidence type="ECO:0000256" key="11">
    <source>
        <dbReference type="PROSITE-ProRule" id="PRU00284"/>
    </source>
</evidence>
<dbReference type="InterPro" id="IPR004090">
    <property type="entry name" value="Chemotax_Me-accpt_rcpt"/>
</dbReference>
<feature type="transmembrane region" description="Helical" evidence="12">
    <location>
        <begin position="34"/>
        <end position="54"/>
    </location>
</feature>
<dbReference type="SUPFAM" id="SSF58104">
    <property type="entry name" value="Methyl-accepting chemotaxis protein (MCP) signaling domain"/>
    <property type="match status" value="1"/>
</dbReference>
<proteinExistence type="inferred from homology"/>
<dbReference type="Pfam" id="PF02203">
    <property type="entry name" value="TarH"/>
    <property type="match status" value="1"/>
</dbReference>
<evidence type="ECO:0000256" key="2">
    <source>
        <dbReference type="ARBA" id="ARBA00022475"/>
    </source>
</evidence>
<evidence type="ECO:0000256" key="10">
    <source>
        <dbReference type="ARBA" id="ARBA00029447"/>
    </source>
</evidence>
<dbReference type="Pfam" id="PF00015">
    <property type="entry name" value="MCPsignal"/>
    <property type="match status" value="1"/>
</dbReference>
<evidence type="ECO:0000256" key="6">
    <source>
        <dbReference type="ARBA" id="ARBA00022692"/>
    </source>
</evidence>
<comment type="subcellular location">
    <subcellularLocation>
        <location evidence="1">Cell inner membrane</location>
        <topology evidence="1">Multi-pass membrane protein</topology>
    </subcellularLocation>
</comment>
<feature type="domain" description="HAMP" evidence="14">
    <location>
        <begin position="234"/>
        <end position="286"/>
    </location>
</feature>
<dbReference type="PROSITE" id="PS50111">
    <property type="entry name" value="CHEMOTAXIS_TRANSDUC_2"/>
    <property type="match status" value="1"/>
</dbReference>
<name>A0ABN7QSV8_9BURK</name>
<evidence type="ECO:0000313" key="16">
    <source>
        <dbReference type="Proteomes" id="UP000789752"/>
    </source>
</evidence>
<evidence type="ECO:0000256" key="4">
    <source>
        <dbReference type="ARBA" id="ARBA00022500"/>
    </source>
</evidence>
<dbReference type="InterPro" id="IPR003122">
    <property type="entry name" value="Tar_rcpt_lig-bd"/>
</dbReference>
<dbReference type="CDD" id="cd06225">
    <property type="entry name" value="HAMP"/>
    <property type="match status" value="1"/>
</dbReference>
<comment type="similarity">
    <text evidence="10">Belongs to the methyl-accepting chemotaxis (MCP) protein family.</text>
</comment>
<feature type="transmembrane region" description="Helical" evidence="12">
    <location>
        <begin position="206"/>
        <end position="230"/>
    </location>
</feature>
<evidence type="ECO:0000256" key="12">
    <source>
        <dbReference type="SAM" id="Phobius"/>
    </source>
</evidence>
<keyword evidence="8 12" id="KW-0472">Membrane</keyword>
<dbReference type="PRINTS" id="PR00260">
    <property type="entry name" value="CHEMTRNSDUCR"/>
</dbReference>
<dbReference type="InterPro" id="IPR035440">
    <property type="entry name" value="4HB_MCP_dom_sf"/>
</dbReference>
<dbReference type="InterPro" id="IPR003660">
    <property type="entry name" value="HAMP_dom"/>
</dbReference>
<feature type="domain" description="Methyl-accepting transducer" evidence="13">
    <location>
        <begin position="291"/>
        <end position="520"/>
    </location>
</feature>
<evidence type="ECO:0000256" key="3">
    <source>
        <dbReference type="ARBA" id="ARBA00022481"/>
    </source>
</evidence>